<comment type="similarity">
    <text evidence="1">Belongs to the protein kinase superfamily. STE Ser/Thr protein kinase family. STE20 subfamily.</text>
</comment>
<dbReference type="Proteomes" id="UP000657918">
    <property type="component" value="Chromosome 4"/>
</dbReference>
<evidence type="ECO:0000313" key="4">
    <source>
        <dbReference type="Proteomes" id="UP000657918"/>
    </source>
</evidence>
<dbReference type="GO" id="GO:0004672">
    <property type="term" value="F:protein kinase activity"/>
    <property type="evidence" value="ECO:0007669"/>
    <property type="project" value="InterPro"/>
</dbReference>
<dbReference type="AlphaFoldDB" id="A0A835K9W5"/>
<organism evidence="3 4">
    <name type="scientific">Salix dunnii</name>
    <dbReference type="NCBI Taxonomy" id="1413687"/>
    <lineage>
        <taxon>Eukaryota</taxon>
        <taxon>Viridiplantae</taxon>
        <taxon>Streptophyta</taxon>
        <taxon>Embryophyta</taxon>
        <taxon>Tracheophyta</taxon>
        <taxon>Spermatophyta</taxon>
        <taxon>Magnoliopsida</taxon>
        <taxon>eudicotyledons</taxon>
        <taxon>Gunneridae</taxon>
        <taxon>Pentapetalae</taxon>
        <taxon>rosids</taxon>
        <taxon>fabids</taxon>
        <taxon>Malpighiales</taxon>
        <taxon>Salicaceae</taxon>
        <taxon>Saliceae</taxon>
        <taxon>Salix</taxon>
    </lineage>
</organism>
<dbReference type="InterPro" id="IPR011009">
    <property type="entry name" value="Kinase-like_dom_sf"/>
</dbReference>
<evidence type="ECO:0000313" key="3">
    <source>
        <dbReference type="EMBL" id="KAF9684648.1"/>
    </source>
</evidence>
<dbReference type="InterPro" id="IPR000719">
    <property type="entry name" value="Prot_kinase_dom"/>
</dbReference>
<dbReference type="PANTHER" id="PTHR48014:SF7">
    <property type="entry name" value="SERINE_THREONINE-PROTEIN KINASE BLUS1"/>
    <property type="match status" value="1"/>
</dbReference>
<dbReference type="Gene3D" id="3.30.200.20">
    <property type="entry name" value="Phosphorylase Kinase, domain 1"/>
    <property type="match status" value="1"/>
</dbReference>
<gene>
    <name evidence="3" type="ORF">SADUNF_Sadunf04G0140500</name>
</gene>
<dbReference type="GO" id="GO:1902456">
    <property type="term" value="P:regulation of stomatal opening"/>
    <property type="evidence" value="ECO:0007669"/>
    <property type="project" value="TreeGrafter"/>
</dbReference>
<dbReference type="EMBL" id="JADGMS010000004">
    <property type="protein sequence ID" value="KAF9684648.1"/>
    <property type="molecule type" value="Genomic_DNA"/>
</dbReference>
<keyword evidence="4" id="KW-1185">Reference proteome</keyword>
<dbReference type="Pfam" id="PF00069">
    <property type="entry name" value="Pkinase"/>
    <property type="match status" value="1"/>
</dbReference>
<dbReference type="InterPro" id="IPR047173">
    <property type="entry name" value="STRAD_A/B-like"/>
</dbReference>
<dbReference type="Gene3D" id="1.10.510.10">
    <property type="entry name" value="Transferase(Phosphotransferase) domain 1"/>
    <property type="match status" value="1"/>
</dbReference>
<name>A0A835K9W5_9ROSI</name>
<comment type="caution">
    <text evidence="3">The sequence shown here is derived from an EMBL/GenBank/DDBJ whole genome shotgun (WGS) entry which is preliminary data.</text>
</comment>
<sequence>MDAVQNGLFPHFLNGVLSKSLGGTEHNRFMEGDIRLLKEHQKKPRAMRTGVHEAQEEQALRPIESQTEQARLSLLVDELVQIQYPTGTDAYINLKQIGGGARATVHKATCVINDIRYSGLVAIKIIDLEQYTAADLDGLRRETAAMSLHSHPNVLGSLCSFTVDHHLWLVMPYMAAGSLQSIVSSFFPDGLPEPCIAIVLKETLKGLSYLHGLGHLHTDIKAGNILLNHTDNGSIKLEDSGMSVRIYDSSSIEKSSTSKMRLHDVAGTPYWIAPEVIQDSNTGYSFKSDIWSFGVTALELAHGGPPLSYLPPSKSLMLRMKKRFGIPDYDYDEKSEKEFKNNQFSQAFKDMVASCLDQDPSRRPSADHLLEYSFFKNCEGLDLLFNEFFRGLPNVEERFKEPKALSDGTSIQITSGTYTDSAGSSVKTTRINGWKFNESKFELEPEFHAESKDDVVKTVRFGGDMEGLVGDHSGLNMSGIEGTAETFNQERALLESLVALKGTFDEQRRRVEGMIAQLRRGADGKAQMVQETENLMKELILEKEKNFKFRIIDDEVLLCIAYLHSDQLQLVFISETSREEDNQQEN</sequence>
<dbReference type="SUPFAM" id="SSF56112">
    <property type="entry name" value="Protein kinase-like (PK-like)"/>
    <property type="match status" value="1"/>
</dbReference>
<proteinExistence type="inferred from homology"/>
<dbReference type="PANTHER" id="PTHR48014">
    <property type="entry name" value="SERINE/THREONINE-PROTEIN KINASE FRAY2"/>
    <property type="match status" value="1"/>
</dbReference>
<dbReference type="OrthoDB" id="840771at2759"/>
<evidence type="ECO:0000256" key="1">
    <source>
        <dbReference type="ARBA" id="ARBA00008874"/>
    </source>
</evidence>
<dbReference type="PROSITE" id="PS50011">
    <property type="entry name" value="PROTEIN_KINASE_DOM"/>
    <property type="match status" value="1"/>
</dbReference>
<dbReference type="SMART" id="SM00220">
    <property type="entry name" value="S_TKc"/>
    <property type="match status" value="1"/>
</dbReference>
<reference evidence="3 4" key="1">
    <citation type="submission" date="2020-10" db="EMBL/GenBank/DDBJ databases">
        <title>Plant Genome Project.</title>
        <authorList>
            <person name="Zhang R.-G."/>
        </authorList>
    </citation>
    <scope>NUCLEOTIDE SEQUENCE [LARGE SCALE GENOMIC DNA]</scope>
    <source>
        <strain evidence="3">FAFU-HL-1</strain>
        <tissue evidence="3">Leaf</tissue>
    </source>
</reference>
<protein>
    <recommendedName>
        <fullName evidence="2">Protein kinase domain-containing protein</fullName>
    </recommendedName>
</protein>
<dbReference type="GO" id="GO:0043539">
    <property type="term" value="F:protein serine/threonine kinase activator activity"/>
    <property type="evidence" value="ECO:0007669"/>
    <property type="project" value="InterPro"/>
</dbReference>
<feature type="domain" description="Protein kinase" evidence="2">
    <location>
        <begin position="91"/>
        <end position="375"/>
    </location>
</feature>
<dbReference type="GO" id="GO:0005524">
    <property type="term" value="F:ATP binding"/>
    <property type="evidence" value="ECO:0007669"/>
    <property type="project" value="InterPro"/>
</dbReference>
<accession>A0A835K9W5</accession>
<evidence type="ECO:0000259" key="2">
    <source>
        <dbReference type="PROSITE" id="PS50011"/>
    </source>
</evidence>